<accession>A0A8T0NB49</accession>
<protein>
    <submittedName>
        <fullName evidence="1">Uncharacterized protein</fullName>
    </submittedName>
</protein>
<name>A0A8T0NB49_PANVG</name>
<keyword evidence="2" id="KW-1185">Reference proteome</keyword>
<organism evidence="1 2">
    <name type="scientific">Panicum virgatum</name>
    <name type="common">Blackwell switchgrass</name>
    <dbReference type="NCBI Taxonomy" id="38727"/>
    <lineage>
        <taxon>Eukaryota</taxon>
        <taxon>Viridiplantae</taxon>
        <taxon>Streptophyta</taxon>
        <taxon>Embryophyta</taxon>
        <taxon>Tracheophyta</taxon>
        <taxon>Spermatophyta</taxon>
        <taxon>Magnoliopsida</taxon>
        <taxon>Liliopsida</taxon>
        <taxon>Poales</taxon>
        <taxon>Poaceae</taxon>
        <taxon>PACMAD clade</taxon>
        <taxon>Panicoideae</taxon>
        <taxon>Panicodae</taxon>
        <taxon>Paniceae</taxon>
        <taxon>Panicinae</taxon>
        <taxon>Panicum</taxon>
        <taxon>Panicum sect. Hiantes</taxon>
    </lineage>
</organism>
<sequence length="52" mass="6058">MPVDFKSKPHWIASLISVTTLHYLHTSRKMALQYRAAPLHRHKMKSAQDEIS</sequence>
<evidence type="ECO:0000313" key="1">
    <source>
        <dbReference type="EMBL" id="KAG2547151.1"/>
    </source>
</evidence>
<dbReference type="AlphaFoldDB" id="A0A8T0NB49"/>
<gene>
    <name evidence="1" type="ORF">PVAP13_9KG056700</name>
</gene>
<dbReference type="EMBL" id="CM029053">
    <property type="protein sequence ID" value="KAG2547151.1"/>
    <property type="molecule type" value="Genomic_DNA"/>
</dbReference>
<dbReference type="Proteomes" id="UP000823388">
    <property type="component" value="Chromosome 9K"/>
</dbReference>
<comment type="caution">
    <text evidence="1">The sequence shown here is derived from an EMBL/GenBank/DDBJ whole genome shotgun (WGS) entry which is preliminary data.</text>
</comment>
<evidence type="ECO:0000313" key="2">
    <source>
        <dbReference type="Proteomes" id="UP000823388"/>
    </source>
</evidence>
<reference evidence="1" key="1">
    <citation type="submission" date="2020-05" db="EMBL/GenBank/DDBJ databases">
        <title>WGS assembly of Panicum virgatum.</title>
        <authorList>
            <person name="Lovell J.T."/>
            <person name="Jenkins J."/>
            <person name="Shu S."/>
            <person name="Juenger T.E."/>
            <person name="Schmutz J."/>
        </authorList>
    </citation>
    <scope>NUCLEOTIDE SEQUENCE</scope>
    <source>
        <strain evidence="1">AP13</strain>
    </source>
</reference>
<proteinExistence type="predicted"/>